<dbReference type="AlphaFoldDB" id="A0A132BBA9"/>
<evidence type="ECO:0000313" key="2">
    <source>
        <dbReference type="EMBL" id="KUJ09671.1"/>
    </source>
</evidence>
<keyword evidence="1" id="KW-0378">Hydrolase</keyword>
<dbReference type="EMBL" id="KQ947431">
    <property type="protein sequence ID" value="KUJ09671.1"/>
    <property type="molecule type" value="Genomic_DNA"/>
</dbReference>
<feature type="non-terminal residue" evidence="2">
    <location>
        <position position="1"/>
    </location>
</feature>
<gene>
    <name evidence="2" type="ORF">LY89DRAFT_597543</name>
</gene>
<name>A0A132BBA9_MOLSC</name>
<dbReference type="Proteomes" id="UP000070700">
    <property type="component" value="Unassembled WGS sequence"/>
</dbReference>
<dbReference type="PANTHER" id="PTHR31956">
    <property type="entry name" value="NON-SPECIFIC PHOSPHOLIPASE C4-RELATED"/>
    <property type="match status" value="1"/>
</dbReference>
<dbReference type="GO" id="GO:0016788">
    <property type="term" value="F:hydrolase activity, acting on ester bonds"/>
    <property type="evidence" value="ECO:0007669"/>
    <property type="project" value="InterPro"/>
</dbReference>
<dbReference type="GeneID" id="28819708"/>
<reference evidence="2 3" key="1">
    <citation type="submission" date="2015-10" db="EMBL/GenBank/DDBJ databases">
        <title>Full genome of DAOMC 229536 Phialocephala scopiformis, a fungal endophyte of spruce producing the potent anti-insectan compound rugulosin.</title>
        <authorList>
            <consortium name="DOE Joint Genome Institute"/>
            <person name="Walker A.K."/>
            <person name="Frasz S.L."/>
            <person name="Seifert K.A."/>
            <person name="Miller J.D."/>
            <person name="Mondo S.J."/>
            <person name="Labutti K."/>
            <person name="Lipzen A."/>
            <person name="Dockter R."/>
            <person name="Kennedy M."/>
            <person name="Grigoriev I.V."/>
            <person name="Spatafora J.W."/>
        </authorList>
    </citation>
    <scope>NUCLEOTIDE SEQUENCE [LARGE SCALE GENOMIC DNA]</scope>
    <source>
        <strain evidence="2 3">CBS 120377</strain>
    </source>
</reference>
<dbReference type="RefSeq" id="XP_018064026.1">
    <property type="nucleotide sequence ID" value="XM_018209982.1"/>
</dbReference>
<sequence length="262" mass="29908">NMQLLAQKGIALTNYFSTTHPSGLNYCAIHGGDNFGMDNDNCNQIPANVSTLFDLLAEKDSSFGEYQEDVPYTGFEGYQYLDPEAGANYYVRTHKHNIDFSSPAVLYNKNVEESTKLNTIKRFVEFYDDMDSNEMPQYMFITPNMLNDAHDTGIVYGADWLYQFLESILENKNFMNTLLIIKTYPIENRFMPVLLLDNLPAELVNTTDDTFYTHYSILATTEANWDLHHLGRWDTHANVLKFVANATGDMIRAPDVNLDNVS</sequence>
<dbReference type="GO" id="GO:0009395">
    <property type="term" value="P:phospholipid catabolic process"/>
    <property type="evidence" value="ECO:0007669"/>
    <property type="project" value="TreeGrafter"/>
</dbReference>
<evidence type="ECO:0000313" key="3">
    <source>
        <dbReference type="Proteomes" id="UP000070700"/>
    </source>
</evidence>
<protein>
    <recommendedName>
        <fullName evidence="4">Acid phosphatase</fullName>
    </recommendedName>
</protein>
<dbReference type="Pfam" id="PF04185">
    <property type="entry name" value="Phosphoesterase"/>
    <property type="match status" value="1"/>
</dbReference>
<dbReference type="PANTHER" id="PTHR31956:SF15">
    <property type="entry name" value="ACID PHOSPHATASE PHOA"/>
    <property type="match status" value="1"/>
</dbReference>
<proteinExistence type="predicted"/>
<evidence type="ECO:0008006" key="4">
    <source>
        <dbReference type="Google" id="ProtNLM"/>
    </source>
</evidence>
<accession>A0A132BBA9</accession>
<dbReference type="OrthoDB" id="5135119at2759"/>
<dbReference type="InParanoid" id="A0A132BBA9"/>
<organism evidence="2 3">
    <name type="scientific">Mollisia scopiformis</name>
    <name type="common">Conifer needle endophyte fungus</name>
    <name type="synonym">Phialocephala scopiformis</name>
    <dbReference type="NCBI Taxonomy" id="149040"/>
    <lineage>
        <taxon>Eukaryota</taxon>
        <taxon>Fungi</taxon>
        <taxon>Dikarya</taxon>
        <taxon>Ascomycota</taxon>
        <taxon>Pezizomycotina</taxon>
        <taxon>Leotiomycetes</taxon>
        <taxon>Helotiales</taxon>
        <taxon>Mollisiaceae</taxon>
        <taxon>Mollisia</taxon>
    </lineage>
</organism>
<evidence type="ECO:0000256" key="1">
    <source>
        <dbReference type="ARBA" id="ARBA00022801"/>
    </source>
</evidence>
<keyword evidence="3" id="KW-1185">Reference proteome</keyword>
<dbReference type="InterPro" id="IPR007312">
    <property type="entry name" value="Phosphoesterase"/>
</dbReference>
<dbReference type="KEGG" id="psco:LY89DRAFT_597543"/>